<dbReference type="Gene3D" id="3.10.20.310">
    <property type="entry name" value="membrane protein fhac"/>
    <property type="match status" value="1"/>
</dbReference>
<evidence type="ECO:0000313" key="9">
    <source>
        <dbReference type="Proteomes" id="UP001156701"/>
    </source>
</evidence>
<reference evidence="8" key="3">
    <citation type="journal article" date="2024" name="Int. J. Antimicrob. Agents">
        <title>Identification of a novel Providencia species showing multi-drug-resistant in three patients with hospital-acquired infection.</title>
        <authorList>
            <person name="Yang W."/>
            <person name="Chen J."/>
            <person name="Yang F."/>
            <person name="Ji P."/>
            <person name="Shen S."/>
            <person name="Yin D."/>
            <person name="Hu F."/>
        </authorList>
    </citation>
    <scope>NUCLEOTIDE SEQUENCE</scope>
    <source>
        <strain evidence="8">CRE-138-0111</strain>
    </source>
</reference>
<dbReference type="Gene3D" id="2.40.160.50">
    <property type="entry name" value="membrane protein fhac: a member of the omp85/tpsb transporter family"/>
    <property type="match status" value="1"/>
</dbReference>
<dbReference type="GO" id="GO:0098046">
    <property type="term" value="C:type V protein secretion system complex"/>
    <property type="evidence" value="ECO:0007669"/>
    <property type="project" value="TreeGrafter"/>
</dbReference>
<accession>A0AA42JYU1</accession>
<comment type="caution">
    <text evidence="7">The sequence shown here is derived from an EMBL/GenBank/DDBJ whole genome shotgun (WGS) entry which is preliminary data.</text>
</comment>
<evidence type="ECO:0000313" key="7">
    <source>
        <dbReference type="EMBL" id="MDG4696771.1"/>
    </source>
</evidence>
<evidence type="ECO:0000256" key="1">
    <source>
        <dbReference type="ARBA" id="ARBA00022452"/>
    </source>
</evidence>
<keyword evidence="2" id="KW-0812">Transmembrane</keyword>
<evidence type="ECO:0000256" key="3">
    <source>
        <dbReference type="ARBA" id="ARBA00023237"/>
    </source>
</evidence>
<dbReference type="PANTHER" id="PTHR34597">
    <property type="entry name" value="SLR1661 PROTEIN"/>
    <property type="match status" value="1"/>
</dbReference>
<evidence type="ECO:0000313" key="8">
    <source>
        <dbReference type="EMBL" id="MDO7857552.1"/>
    </source>
</evidence>
<evidence type="ECO:0000259" key="4">
    <source>
        <dbReference type="Pfam" id="PF03865"/>
    </source>
</evidence>
<dbReference type="InterPro" id="IPR051544">
    <property type="entry name" value="TPS_OM_transporter"/>
</dbReference>
<keyword evidence="3" id="KW-0998">Cell outer membrane</keyword>
<dbReference type="InterPro" id="IPR035251">
    <property type="entry name" value="ShlB_POTRA"/>
</dbReference>
<dbReference type="EMBL" id="JAUQTG010000008">
    <property type="protein sequence ID" value="MDO7857552.1"/>
    <property type="molecule type" value="Genomic_DNA"/>
</dbReference>
<dbReference type="EMBL" id="JARRYG010000010">
    <property type="protein sequence ID" value="MDG4696771.1"/>
    <property type="molecule type" value="Genomic_DNA"/>
</dbReference>
<dbReference type="AlphaFoldDB" id="A0AA42JYU1"/>
<organism evidence="7 9">
    <name type="scientific">Providencia huashanensis</name>
    <dbReference type="NCBI Taxonomy" id="3037798"/>
    <lineage>
        <taxon>Bacteria</taxon>
        <taxon>Pseudomonadati</taxon>
        <taxon>Pseudomonadota</taxon>
        <taxon>Gammaproteobacteria</taxon>
        <taxon>Enterobacterales</taxon>
        <taxon>Morganellaceae</taxon>
        <taxon>Providencia</taxon>
    </lineage>
</organism>
<feature type="domain" description="Haemolysin activator HlyB C-terminal" evidence="4">
    <location>
        <begin position="182"/>
        <end position="488"/>
    </location>
</feature>
<protein>
    <submittedName>
        <fullName evidence="7">ShlB/FhaC/HecB family hemolysin secretion/activation protein</fullName>
    </submittedName>
</protein>
<dbReference type="PANTHER" id="PTHR34597:SF3">
    <property type="entry name" value="OUTER MEMBRANE TRANSPORTER CDIB"/>
    <property type="match status" value="1"/>
</dbReference>
<dbReference type="Proteomes" id="UP001156701">
    <property type="component" value="Unassembled WGS sequence"/>
</dbReference>
<reference evidence="8" key="2">
    <citation type="submission" date="2023-07" db="EMBL/GenBank/DDBJ databases">
        <authorList>
            <person name="Yang W."/>
            <person name="Chen J."/>
            <person name="Ji P."/>
            <person name="Hu F."/>
        </authorList>
    </citation>
    <scope>NUCLEOTIDE SEQUENCE</scope>
    <source>
        <strain evidence="8">CRE-138-0111</strain>
    </source>
</reference>
<keyword evidence="1" id="KW-1134">Transmembrane beta strand</keyword>
<dbReference type="Pfam" id="PF17287">
    <property type="entry name" value="POTRA_3"/>
    <property type="match status" value="1"/>
</dbReference>
<evidence type="ECO:0000259" key="5">
    <source>
        <dbReference type="Pfam" id="PF08479"/>
    </source>
</evidence>
<dbReference type="GO" id="GO:0046819">
    <property type="term" value="P:protein secretion by the type V secretion system"/>
    <property type="evidence" value="ECO:0007669"/>
    <property type="project" value="TreeGrafter"/>
</dbReference>
<dbReference type="RefSeq" id="WP_166686798.1">
    <property type="nucleotide sequence ID" value="NZ_JARRYG010000010.1"/>
</dbReference>
<dbReference type="Proteomes" id="UP001176478">
    <property type="component" value="Unassembled WGS sequence"/>
</dbReference>
<evidence type="ECO:0000256" key="2">
    <source>
        <dbReference type="ARBA" id="ARBA00022692"/>
    </source>
</evidence>
<dbReference type="InterPro" id="IPR013686">
    <property type="entry name" value="Polypept-transport_assoc_ShlB"/>
</dbReference>
<keyword evidence="10" id="KW-1185">Reference proteome</keyword>
<dbReference type="InterPro" id="IPR005565">
    <property type="entry name" value="Hemolysn_activator_HlyB_C"/>
</dbReference>
<keyword evidence="1" id="KW-0472">Membrane</keyword>
<dbReference type="Pfam" id="PF03865">
    <property type="entry name" value="ShlB"/>
    <property type="match status" value="1"/>
</dbReference>
<feature type="domain" description="Polypeptide-transport-associated ShlB-type" evidence="5">
    <location>
        <begin position="44"/>
        <end position="119"/>
    </location>
</feature>
<reference evidence="7" key="1">
    <citation type="submission" date="2023-03" db="EMBL/GenBank/DDBJ databases">
        <title>a new species belonging to Providencia genus.</title>
        <authorList>
            <person name="Yang W."/>
            <person name="Hu F."/>
            <person name="Shen S."/>
            <person name="Ding L."/>
            <person name="Yin D."/>
        </authorList>
    </citation>
    <scope>NUCLEOTIDE SEQUENCE</scope>
    <source>
        <strain evidence="7">CRE-3FA-0001</strain>
    </source>
</reference>
<name>A0AA42JYU1_9GAMM</name>
<gene>
    <name evidence="7" type="ORF">P7V44_11025</name>
    <name evidence="8" type="ORF">Q5E86_14600</name>
</gene>
<evidence type="ECO:0000313" key="10">
    <source>
        <dbReference type="Proteomes" id="UP001176478"/>
    </source>
</evidence>
<feature type="domain" description="ShlB POTRA" evidence="6">
    <location>
        <begin position="121"/>
        <end position="174"/>
    </location>
</feature>
<sequence length="524" mass="59770">MKAKYVVPKHIRFLLLGLYILVTSHAYSSAITQPINTAQCILINQVHLVNSQRLTKVEPRRINAWRQQIEGQCVDDRKLLEYADYITADLVRAGYLTSYLYYPEQTFLFGILRIKIVEGTISAVSYQNEKNKDRSLLSIFPLKPGDLLNLRHIEQGLSNLQNVSLLPFHINLVPDDVDKNATQVIVVGQQRRALNGVISYEAHRAAGQTTNVISHIWMLANPLLRSDFLYSEVNHHLNAFNGSEMKSMVLLYSLPYHYWLFSVSAEYHKNQVVITNYDVNLPFQQRSWGLLLQIERILNRTENAVTSFGIGSQVQKSDTFLSDLRLQTQKRLASYAIAEFSHQVDFLKGNTLVSLKYKQGVDWFGANAQKTTGLDKAQIFQFSLSNLREIQPFYYLSQLDVQLSRSNLDALLERDTFIGNGGVSGFLTGVKHFEMGDHSLKFHNELRWQTPWPHVQLYSSLGLGTTANDRATFWKENLLLGCKIGAKGQLKGLSYHLFIDTPLWQSQPLAFNTVSSGIKFSFHY</sequence>
<evidence type="ECO:0000259" key="6">
    <source>
        <dbReference type="Pfam" id="PF17287"/>
    </source>
</evidence>
<dbReference type="Pfam" id="PF08479">
    <property type="entry name" value="POTRA_2"/>
    <property type="match status" value="1"/>
</dbReference>
<dbReference type="GO" id="GO:0008320">
    <property type="term" value="F:protein transmembrane transporter activity"/>
    <property type="evidence" value="ECO:0007669"/>
    <property type="project" value="TreeGrafter"/>
</dbReference>
<proteinExistence type="predicted"/>